<reference evidence="4" key="1">
    <citation type="journal article" date="2014" name="Int. J. Syst. Evol. Microbiol.">
        <title>Complete genome sequence of Corynebacterium casei LMG S-19264T (=DSM 44701T), isolated from a smear-ripened cheese.</title>
        <authorList>
            <consortium name="US DOE Joint Genome Institute (JGI-PGF)"/>
            <person name="Walter F."/>
            <person name="Albersmeier A."/>
            <person name="Kalinowski J."/>
            <person name="Ruckert C."/>
        </authorList>
    </citation>
    <scope>NUCLEOTIDE SEQUENCE</scope>
    <source>
        <strain evidence="4">VKM B-1513</strain>
    </source>
</reference>
<keyword evidence="1 2" id="KW-0597">Phosphoprotein</keyword>
<gene>
    <name evidence="4" type="ORF">GCM10017621_33230</name>
</gene>
<name>A0A9W6MPN5_9PROT</name>
<dbReference type="RefSeq" id="WP_271188154.1">
    <property type="nucleotide sequence ID" value="NZ_BSFE01000014.1"/>
</dbReference>
<evidence type="ECO:0000256" key="1">
    <source>
        <dbReference type="ARBA" id="ARBA00022553"/>
    </source>
</evidence>
<evidence type="ECO:0000256" key="2">
    <source>
        <dbReference type="PROSITE-ProRule" id="PRU00169"/>
    </source>
</evidence>
<evidence type="ECO:0000313" key="4">
    <source>
        <dbReference type="EMBL" id="GLK53815.1"/>
    </source>
</evidence>
<dbReference type="AlphaFoldDB" id="A0A9W6MPN5"/>
<dbReference type="InterPro" id="IPR001789">
    <property type="entry name" value="Sig_transdc_resp-reg_receiver"/>
</dbReference>
<dbReference type="SUPFAM" id="SSF52172">
    <property type="entry name" value="CheY-like"/>
    <property type="match status" value="1"/>
</dbReference>
<reference evidence="4" key="2">
    <citation type="submission" date="2023-01" db="EMBL/GenBank/DDBJ databases">
        <authorList>
            <person name="Sun Q."/>
            <person name="Evtushenko L."/>
        </authorList>
    </citation>
    <scope>NUCLEOTIDE SEQUENCE</scope>
    <source>
        <strain evidence="4">VKM B-1513</strain>
    </source>
</reference>
<protein>
    <recommendedName>
        <fullName evidence="3">Response regulatory domain-containing protein</fullName>
    </recommendedName>
</protein>
<dbReference type="PANTHER" id="PTHR44591:SF3">
    <property type="entry name" value="RESPONSE REGULATORY DOMAIN-CONTAINING PROTEIN"/>
    <property type="match status" value="1"/>
</dbReference>
<dbReference type="Proteomes" id="UP001143486">
    <property type="component" value="Unassembled WGS sequence"/>
</dbReference>
<dbReference type="PROSITE" id="PS50110">
    <property type="entry name" value="RESPONSE_REGULATORY"/>
    <property type="match status" value="1"/>
</dbReference>
<proteinExistence type="predicted"/>
<feature type="modified residue" description="4-aspartylphosphate" evidence="2">
    <location>
        <position position="61"/>
    </location>
</feature>
<dbReference type="InterPro" id="IPR011006">
    <property type="entry name" value="CheY-like_superfamily"/>
</dbReference>
<keyword evidence="5" id="KW-1185">Reference proteome</keyword>
<sequence length="158" mass="17361">MYGGSMLDGLRILVVEDIPSIRSLIARLLERLGCGDVYAVGNIADAFTYLDTLGFDAVLLDYELEHENGLTLVRRLRRDTAARNHDVSVIVLTGHTETAVMQAAVQSGANSYLVKPVKPDRLGERILDVLSARIEPRPGDDPDAPDRPDADTYWVLEG</sequence>
<dbReference type="PANTHER" id="PTHR44591">
    <property type="entry name" value="STRESS RESPONSE REGULATOR PROTEIN 1"/>
    <property type="match status" value="1"/>
</dbReference>
<feature type="domain" description="Response regulatory" evidence="3">
    <location>
        <begin position="11"/>
        <end position="130"/>
    </location>
</feature>
<evidence type="ECO:0000313" key="5">
    <source>
        <dbReference type="Proteomes" id="UP001143486"/>
    </source>
</evidence>
<accession>A0A9W6MPN5</accession>
<dbReference type="InterPro" id="IPR050595">
    <property type="entry name" value="Bact_response_regulator"/>
</dbReference>
<dbReference type="EMBL" id="BSFE01000014">
    <property type="protein sequence ID" value="GLK53815.1"/>
    <property type="molecule type" value="Genomic_DNA"/>
</dbReference>
<comment type="caution">
    <text evidence="4">The sequence shown here is derived from an EMBL/GenBank/DDBJ whole genome shotgun (WGS) entry which is preliminary data.</text>
</comment>
<dbReference type="SMART" id="SM00448">
    <property type="entry name" value="REC"/>
    <property type="match status" value="1"/>
</dbReference>
<evidence type="ECO:0000259" key="3">
    <source>
        <dbReference type="PROSITE" id="PS50110"/>
    </source>
</evidence>
<dbReference type="Pfam" id="PF00072">
    <property type="entry name" value="Response_reg"/>
    <property type="match status" value="1"/>
</dbReference>
<dbReference type="Gene3D" id="3.40.50.2300">
    <property type="match status" value="1"/>
</dbReference>
<dbReference type="GO" id="GO:0000160">
    <property type="term" value="P:phosphorelay signal transduction system"/>
    <property type="evidence" value="ECO:0007669"/>
    <property type="project" value="InterPro"/>
</dbReference>
<dbReference type="CDD" id="cd00156">
    <property type="entry name" value="REC"/>
    <property type="match status" value="1"/>
</dbReference>
<organism evidence="4 5">
    <name type="scientific">Maricaulis virginensis</name>
    <dbReference type="NCBI Taxonomy" id="144022"/>
    <lineage>
        <taxon>Bacteria</taxon>
        <taxon>Pseudomonadati</taxon>
        <taxon>Pseudomonadota</taxon>
        <taxon>Alphaproteobacteria</taxon>
        <taxon>Maricaulales</taxon>
        <taxon>Maricaulaceae</taxon>
        <taxon>Maricaulis</taxon>
    </lineage>
</organism>